<proteinExistence type="predicted"/>
<evidence type="ECO:0000256" key="1">
    <source>
        <dbReference type="SAM" id="SignalP"/>
    </source>
</evidence>
<keyword evidence="1" id="KW-0732">Signal</keyword>
<feature type="chain" id="PRO_5025545584" evidence="1">
    <location>
        <begin position="17"/>
        <end position="172"/>
    </location>
</feature>
<evidence type="ECO:0000313" key="2">
    <source>
        <dbReference type="EMBL" id="KAF1746863.1"/>
    </source>
</evidence>
<comment type="caution">
    <text evidence="2">The sequence shown here is derived from an EMBL/GenBank/DDBJ whole genome shotgun (WGS) entry which is preliminary data.</text>
</comment>
<name>A0A6A5FWC2_CAERE</name>
<protein>
    <submittedName>
        <fullName evidence="2">Uncharacterized protein</fullName>
    </submittedName>
</protein>
<dbReference type="InterPro" id="IPR008588">
    <property type="entry name" value="DUF870_CAE_spp"/>
</dbReference>
<organism evidence="2 3">
    <name type="scientific">Caenorhabditis remanei</name>
    <name type="common">Caenorhabditis vulgaris</name>
    <dbReference type="NCBI Taxonomy" id="31234"/>
    <lineage>
        <taxon>Eukaryota</taxon>
        <taxon>Metazoa</taxon>
        <taxon>Ecdysozoa</taxon>
        <taxon>Nematoda</taxon>
        <taxon>Chromadorea</taxon>
        <taxon>Rhabditida</taxon>
        <taxon>Rhabditina</taxon>
        <taxon>Rhabditomorpha</taxon>
        <taxon>Rhabditoidea</taxon>
        <taxon>Rhabditidae</taxon>
        <taxon>Peloderinae</taxon>
        <taxon>Caenorhabditis</taxon>
    </lineage>
</organism>
<dbReference type="CTD" id="9809148"/>
<dbReference type="PANTHER" id="PTHR21479">
    <property type="match status" value="1"/>
</dbReference>
<dbReference type="PANTHER" id="PTHR21479:SF28">
    <property type="entry name" value="PROTEIN CBG24148"/>
    <property type="match status" value="1"/>
</dbReference>
<dbReference type="KEGG" id="crq:GCK72_023321"/>
<feature type="signal peptide" evidence="1">
    <location>
        <begin position="1"/>
        <end position="16"/>
    </location>
</feature>
<reference evidence="2 3" key="1">
    <citation type="submission" date="2019-12" db="EMBL/GenBank/DDBJ databases">
        <title>Chromosome-level assembly of the Caenorhabditis remanei genome.</title>
        <authorList>
            <person name="Teterina A.A."/>
            <person name="Willis J.H."/>
            <person name="Phillips P.C."/>
        </authorList>
    </citation>
    <scope>NUCLEOTIDE SEQUENCE [LARGE SCALE GENOMIC DNA]</scope>
    <source>
        <strain evidence="2 3">PX506</strain>
        <tissue evidence="2">Whole organism</tissue>
    </source>
</reference>
<gene>
    <name evidence="2" type="ORF">GCK72_023321</name>
</gene>
<dbReference type="Proteomes" id="UP000483820">
    <property type="component" value="Chromosome X"/>
</dbReference>
<dbReference type="EMBL" id="WUAV01000006">
    <property type="protein sequence ID" value="KAF1746863.1"/>
    <property type="molecule type" value="Genomic_DNA"/>
</dbReference>
<evidence type="ECO:0000313" key="3">
    <source>
        <dbReference type="Proteomes" id="UP000483820"/>
    </source>
</evidence>
<sequence>MKSIFLILLFMLTVEATRFYLNGTVVCEAKDPEWCFTIQALELDSLSRPEEIARYHKCLPGNITTARYVLDGVEEDDGWFDSTFELGYKITHSCGTFDTEYELYALQFQLPIWKFFYFEQKWFNLTDNTIKHVSSICDFPEYHCMEQTKFYFTVLANFDVKRPEYKIVKHWE</sequence>
<dbReference type="GeneID" id="9809148"/>
<dbReference type="Pfam" id="PF05912">
    <property type="entry name" value="DUF870"/>
    <property type="match status" value="1"/>
</dbReference>
<dbReference type="AlphaFoldDB" id="A0A6A5FWC2"/>
<accession>A0A6A5FWC2</accession>
<dbReference type="RefSeq" id="XP_003106615.2">
    <property type="nucleotide sequence ID" value="XM_003106567.2"/>
</dbReference>